<reference evidence="2 3" key="1">
    <citation type="submission" date="2023-12" db="EMBL/GenBank/DDBJ databases">
        <title>Friends and Foes: Symbiotic and Algicidal bacterial influence on Karenia brevis blooms.</title>
        <authorList>
            <person name="Fei C."/>
            <person name="Mohamed A.R."/>
            <person name="Booker A."/>
            <person name="Arshad M."/>
            <person name="Klass S."/>
            <person name="Ahn S."/>
            <person name="Gilbert P.M."/>
            <person name="Heil C.A."/>
            <person name="Martinez J.M."/>
            <person name="Amin S.A."/>
        </authorList>
    </citation>
    <scope>NUCLEOTIDE SEQUENCE [LARGE SCALE GENOMIC DNA]</scope>
    <source>
        <strain evidence="2 3">CE15</strain>
    </source>
</reference>
<dbReference type="SUPFAM" id="SSF50965">
    <property type="entry name" value="Galactose oxidase, central domain"/>
    <property type="match status" value="1"/>
</dbReference>
<feature type="signal peptide" evidence="1">
    <location>
        <begin position="1"/>
        <end position="24"/>
    </location>
</feature>
<dbReference type="InterPro" id="IPR006652">
    <property type="entry name" value="Kelch_1"/>
</dbReference>
<dbReference type="EMBL" id="JBAWKS010000002">
    <property type="protein sequence ID" value="MEI4551564.1"/>
    <property type="molecule type" value="Genomic_DNA"/>
</dbReference>
<dbReference type="Pfam" id="PF24681">
    <property type="entry name" value="Kelch_KLHDC2_KLHL20_DRC7"/>
    <property type="match status" value="1"/>
</dbReference>
<keyword evidence="3" id="KW-1185">Reference proteome</keyword>
<evidence type="ECO:0000313" key="3">
    <source>
        <dbReference type="Proteomes" id="UP001382455"/>
    </source>
</evidence>
<dbReference type="RefSeq" id="WP_336436526.1">
    <property type="nucleotide sequence ID" value="NZ_JBAWKS010000002.1"/>
</dbReference>
<evidence type="ECO:0000313" key="2">
    <source>
        <dbReference type="EMBL" id="MEI4551564.1"/>
    </source>
</evidence>
<protein>
    <submittedName>
        <fullName evidence="2">Kelch repeat-containing protein</fullName>
    </submittedName>
</protein>
<keyword evidence="1" id="KW-0732">Signal</keyword>
<dbReference type="Gene3D" id="2.120.10.80">
    <property type="entry name" value="Kelch-type beta propeller"/>
    <property type="match status" value="2"/>
</dbReference>
<dbReference type="PANTHER" id="PTHR46375">
    <property type="entry name" value="KELCH REPEAT AND BTB DOMAIN-CONTAINING PROTEIN 13-RELATED"/>
    <property type="match status" value="1"/>
</dbReference>
<dbReference type="SMART" id="SM00612">
    <property type="entry name" value="Kelch"/>
    <property type="match status" value="4"/>
</dbReference>
<accession>A0ABU8EX63</accession>
<dbReference type="InterPro" id="IPR052392">
    <property type="entry name" value="Kelch-BTB_domain-containing"/>
</dbReference>
<dbReference type="PANTHER" id="PTHR46375:SF3">
    <property type="entry name" value="KELCH REPEAT AND BTB DOMAIN-CONTAINING PROTEIN 13"/>
    <property type="match status" value="1"/>
</dbReference>
<dbReference type="Pfam" id="PF01344">
    <property type="entry name" value="Kelch_1"/>
    <property type="match status" value="1"/>
</dbReference>
<sequence>MRLFSAGHMLLLLTSMALFSSSLAANQANSPTDTTQQIQWLDAPELPIALQEIYPAVYEERIVVGGGFTPSKTPSFFGLGPSDKVFILNPARARWQIAPDLPEPRHHLGMVSNHHYLYAIGGFTGNKENAWQIQRSVFRLDGNLQRWRKSASLPIPLAESVYANVSQNIHVIGGKTLSPDTGKHIDSTSHYVLVSNAYWRQAKSPTIARNSAASAVIGDRIYVIGGRTSGQDAKALSNVEVYDASTDSWSEVAPLPVAAAGLSASVVDDKIIVTGGEVFANNGDWRAGKALDSVWQYDPALDRWTALASLPNTLHGHGSVTLKGNLYILGGATNVGPQETTNKVITAAPVVQ</sequence>
<dbReference type="Proteomes" id="UP001382455">
    <property type="component" value="Unassembled WGS sequence"/>
</dbReference>
<proteinExistence type="predicted"/>
<feature type="chain" id="PRO_5045217162" evidence="1">
    <location>
        <begin position="25"/>
        <end position="352"/>
    </location>
</feature>
<dbReference type="InterPro" id="IPR011043">
    <property type="entry name" value="Gal_Oxase/kelch_b-propeller"/>
</dbReference>
<organism evidence="2 3">
    <name type="scientific">Pseudoalteromonas spongiae</name>
    <dbReference type="NCBI Taxonomy" id="298657"/>
    <lineage>
        <taxon>Bacteria</taxon>
        <taxon>Pseudomonadati</taxon>
        <taxon>Pseudomonadota</taxon>
        <taxon>Gammaproteobacteria</taxon>
        <taxon>Alteromonadales</taxon>
        <taxon>Pseudoalteromonadaceae</taxon>
        <taxon>Pseudoalteromonas</taxon>
    </lineage>
</organism>
<gene>
    <name evidence="2" type="ORF">WAE96_17950</name>
</gene>
<dbReference type="InterPro" id="IPR015915">
    <property type="entry name" value="Kelch-typ_b-propeller"/>
</dbReference>
<comment type="caution">
    <text evidence="2">The sequence shown here is derived from an EMBL/GenBank/DDBJ whole genome shotgun (WGS) entry which is preliminary data.</text>
</comment>
<evidence type="ECO:0000256" key="1">
    <source>
        <dbReference type="SAM" id="SignalP"/>
    </source>
</evidence>
<name>A0ABU8EX63_9GAMM</name>